<dbReference type="InterPro" id="IPR001248">
    <property type="entry name" value="Pur-cyt_permease"/>
</dbReference>
<dbReference type="GO" id="GO:0005886">
    <property type="term" value="C:plasma membrane"/>
    <property type="evidence" value="ECO:0007669"/>
    <property type="project" value="TreeGrafter"/>
</dbReference>
<dbReference type="Pfam" id="PF02133">
    <property type="entry name" value="Transp_cyt_pur"/>
    <property type="match status" value="1"/>
</dbReference>
<keyword evidence="5 6" id="KW-0472">Membrane</keyword>
<feature type="transmembrane region" description="Helical" evidence="6">
    <location>
        <begin position="378"/>
        <end position="401"/>
    </location>
</feature>
<sequence length="461" mass="49816">MYNSYSSFTWTCCAFSAATWAFLIGGYLPYVGDTRIGILGYLAGLLIGMAAVTLASAVPSYKYGVDTIDAAKSSFGTYGVLLPLFGLLATLVGWTYVVVALTARGAANVVQTVEQSTDRPVEGMVIVLALAALLLVWLIASRGPWLFERLSNYIAPGHMIVTVIMLGILLYQFGPAVFAIDVPVDQALVKTKTQGFALAVEFGVSNSLTWWPVMGGLTRLVGKRRHIMGPSVMGVGVLGAAVISMVAALAAVSAGTPDPTIWMIKLGGPVFGTVIMSFVLLANVATMIIMIYLSGVSIQQIRPLTRLRWDLLLGLILLPGIYVAFRTEWVIASVMSWLSINGVMFVGITGITLVDYFLLRKERLEPEHLFSRDSRNIYWFWGGVNWVAIVISLGSIGLYLWMYDPVAASMNAYAGYLGAGIPTMVLAAVAYYVVMRLVVIPSGIGGYRDAREPKHEIVPAL</sequence>
<name>A0A1C2E3L6_9HYPH</name>
<feature type="transmembrane region" description="Helical" evidence="6">
    <location>
        <begin position="274"/>
        <end position="295"/>
    </location>
</feature>
<organism evidence="7 8">
    <name type="scientific">Mesorhizobium hungaricum</name>
    <dbReference type="NCBI Taxonomy" id="1566387"/>
    <lineage>
        <taxon>Bacteria</taxon>
        <taxon>Pseudomonadati</taxon>
        <taxon>Pseudomonadota</taxon>
        <taxon>Alphaproteobacteria</taxon>
        <taxon>Hyphomicrobiales</taxon>
        <taxon>Phyllobacteriaceae</taxon>
        <taxon>Mesorhizobium</taxon>
    </lineage>
</organism>
<dbReference type="Gene3D" id="1.10.4160.10">
    <property type="entry name" value="Hydantoin permease"/>
    <property type="match status" value="1"/>
</dbReference>
<dbReference type="GO" id="GO:0015209">
    <property type="term" value="F:cytosine transmembrane transporter activity"/>
    <property type="evidence" value="ECO:0007669"/>
    <property type="project" value="InterPro"/>
</dbReference>
<evidence type="ECO:0000256" key="5">
    <source>
        <dbReference type="ARBA" id="ARBA00023136"/>
    </source>
</evidence>
<dbReference type="PANTHER" id="PTHR30569:SF0">
    <property type="entry name" value="CYTOSINE PERMEASE"/>
    <property type="match status" value="1"/>
</dbReference>
<feature type="transmembrane region" description="Helical" evidence="6">
    <location>
        <begin position="307"/>
        <end position="325"/>
    </location>
</feature>
<feature type="transmembrane region" description="Helical" evidence="6">
    <location>
        <begin position="123"/>
        <end position="141"/>
    </location>
</feature>
<feature type="transmembrane region" description="Helical" evidence="6">
    <location>
        <begin position="153"/>
        <end position="173"/>
    </location>
</feature>
<dbReference type="Proteomes" id="UP000094412">
    <property type="component" value="Unassembled WGS sequence"/>
</dbReference>
<feature type="transmembrane region" description="Helical" evidence="6">
    <location>
        <begin position="337"/>
        <end position="358"/>
    </location>
</feature>
<proteinExistence type="inferred from homology"/>
<keyword evidence="4 6" id="KW-1133">Transmembrane helix</keyword>
<dbReference type="InterPro" id="IPR030191">
    <property type="entry name" value="CodB"/>
</dbReference>
<evidence type="ECO:0000256" key="2">
    <source>
        <dbReference type="ARBA" id="ARBA00008974"/>
    </source>
</evidence>
<feature type="transmembrane region" description="Helical" evidence="6">
    <location>
        <begin position="232"/>
        <end position="254"/>
    </location>
</feature>
<reference evidence="7 8" key="1">
    <citation type="submission" date="2016-08" db="EMBL/GenBank/DDBJ databases">
        <title>Whole genome sequence of Mesorhizobium sp. strain UASWS1009 isolated from industrial sewage.</title>
        <authorList>
            <person name="Crovadore J."/>
            <person name="Calmin G."/>
            <person name="Chablais R."/>
            <person name="Cochard B."/>
            <person name="Lefort F."/>
        </authorList>
    </citation>
    <scope>NUCLEOTIDE SEQUENCE [LARGE SCALE GENOMIC DNA]</scope>
    <source>
        <strain evidence="7 8">UASWS1009</strain>
    </source>
</reference>
<keyword evidence="8" id="KW-1185">Reference proteome</keyword>
<comment type="subcellular location">
    <subcellularLocation>
        <location evidence="1">Membrane</location>
        <topology evidence="1">Multi-pass membrane protein</topology>
    </subcellularLocation>
</comment>
<evidence type="ECO:0000256" key="6">
    <source>
        <dbReference type="SAM" id="Phobius"/>
    </source>
</evidence>
<comment type="similarity">
    <text evidence="2">Belongs to the purine-cytosine permease (2.A.39) family.</text>
</comment>
<feature type="transmembrane region" description="Helical" evidence="6">
    <location>
        <begin position="7"/>
        <end position="30"/>
    </location>
</feature>
<keyword evidence="3 6" id="KW-0812">Transmembrane</keyword>
<dbReference type="AlphaFoldDB" id="A0A1C2E3L6"/>
<feature type="transmembrane region" description="Helical" evidence="6">
    <location>
        <begin position="413"/>
        <end position="434"/>
    </location>
</feature>
<gene>
    <name evidence="7" type="ORF">QV13_07320</name>
</gene>
<dbReference type="STRING" id="1566387.QV13_07320"/>
<evidence type="ECO:0000256" key="1">
    <source>
        <dbReference type="ARBA" id="ARBA00004141"/>
    </source>
</evidence>
<accession>A0A1C2E3L6</accession>
<comment type="caution">
    <text evidence="7">The sequence shown here is derived from an EMBL/GenBank/DDBJ whole genome shotgun (WGS) entry which is preliminary data.</text>
</comment>
<evidence type="ECO:0000256" key="4">
    <source>
        <dbReference type="ARBA" id="ARBA00022989"/>
    </source>
</evidence>
<evidence type="ECO:0000313" key="8">
    <source>
        <dbReference type="Proteomes" id="UP000094412"/>
    </source>
</evidence>
<feature type="transmembrane region" description="Helical" evidence="6">
    <location>
        <begin position="79"/>
        <end position="103"/>
    </location>
</feature>
<dbReference type="PANTHER" id="PTHR30569">
    <property type="entry name" value="CYTOSINE TRANSPORTER CODB"/>
    <property type="match status" value="1"/>
</dbReference>
<feature type="transmembrane region" description="Helical" evidence="6">
    <location>
        <begin position="36"/>
        <end position="58"/>
    </location>
</feature>
<evidence type="ECO:0008006" key="9">
    <source>
        <dbReference type="Google" id="ProtNLM"/>
    </source>
</evidence>
<evidence type="ECO:0000313" key="7">
    <source>
        <dbReference type="EMBL" id="OCX21581.1"/>
    </source>
</evidence>
<dbReference type="EMBL" id="MDEO01000028">
    <property type="protein sequence ID" value="OCX21581.1"/>
    <property type="molecule type" value="Genomic_DNA"/>
</dbReference>
<protein>
    <recommendedName>
        <fullName evidence="9">Thiamine permease</fullName>
    </recommendedName>
</protein>
<evidence type="ECO:0000256" key="3">
    <source>
        <dbReference type="ARBA" id="ARBA00022692"/>
    </source>
</evidence>